<dbReference type="EMBL" id="PGCJ01000961">
    <property type="protein sequence ID" value="PLW13097.1"/>
    <property type="molecule type" value="Genomic_DNA"/>
</dbReference>
<dbReference type="AlphaFoldDB" id="A0A2N5SIL7"/>
<gene>
    <name evidence="3" type="ORF">PCANC_05739</name>
    <name evidence="2" type="ORF">PCANC_14753</name>
</gene>
<evidence type="ECO:0000313" key="3">
    <source>
        <dbReference type="EMBL" id="PLW52905.1"/>
    </source>
</evidence>
<proteinExistence type="predicted"/>
<name>A0A2N5SIL7_9BASI</name>
<comment type="caution">
    <text evidence="2">The sequence shown here is derived from an EMBL/GenBank/DDBJ whole genome shotgun (WGS) entry which is preliminary data.</text>
</comment>
<sequence>MAIGGSLARPPAPRPHPTRTPTSYSPLHSPAAGMLPTVALIIPSEIKHLGVLGRNKYRRSGGWLVVTCSSVVPAGASADCPCRRAILERHGRAVKVLACSDDFQTGTRRYSIAHPGRAISVISVQDVLQYSSAVVHGVDSAGWTSWRESMASRSWLKGFDLFVSSLQRIIHIGGVPRHSLKLPCHPLSNCS</sequence>
<keyword evidence="4" id="KW-1185">Reference proteome</keyword>
<reference evidence="2 4" key="1">
    <citation type="submission" date="2017-11" db="EMBL/GenBank/DDBJ databases">
        <title>De novo assembly and phasing of dikaryotic genomes from two isolates of Puccinia coronata f. sp. avenae, the causal agent of oat crown rust.</title>
        <authorList>
            <person name="Miller M.E."/>
            <person name="Zhang Y."/>
            <person name="Omidvar V."/>
            <person name="Sperschneider J."/>
            <person name="Schwessinger B."/>
            <person name="Raley C."/>
            <person name="Palmer J.M."/>
            <person name="Garnica D."/>
            <person name="Upadhyaya N."/>
            <person name="Rathjen J."/>
            <person name="Taylor J.M."/>
            <person name="Park R.F."/>
            <person name="Dodds P.N."/>
            <person name="Hirsch C.D."/>
            <person name="Kianian S.F."/>
            <person name="Figueroa M."/>
        </authorList>
    </citation>
    <scope>NUCLEOTIDE SEQUENCE [LARGE SCALE GENOMIC DNA]</scope>
    <source>
        <strain evidence="2">12NC29</strain>
    </source>
</reference>
<dbReference type="EMBL" id="PGCJ01000071">
    <property type="protein sequence ID" value="PLW52905.1"/>
    <property type="molecule type" value="Genomic_DNA"/>
</dbReference>
<feature type="region of interest" description="Disordered" evidence="1">
    <location>
        <begin position="1"/>
        <end position="28"/>
    </location>
</feature>
<evidence type="ECO:0000313" key="2">
    <source>
        <dbReference type="EMBL" id="PLW13097.1"/>
    </source>
</evidence>
<evidence type="ECO:0000313" key="4">
    <source>
        <dbReference type="Proteomes" id="UP000235388"/>
    </source>
</evidence>
<organism evidence="2 4">
    <name type="scientific">Puccinia coronata f. sp. avenae</name>
    <dbReference type="NCBI Taxonomy" id="200324"/>
    <lineage>
        <taxon>Eukaryota</taxon>
        <taxon>Fungi</taxon>
        <taxon>Dikarya</taxon>
        <taxon>Basidiomycota</taxon>
        <taxon>Pucciniomycotina</taxon>
        <taxon>Pucciniomycetes</taxon>
        <taxon>Pucciniales</taxon>
        <taxon>Pucciniaceae</taxon>
        <taxon>Puccinia</taxon>
    </lineage>
</organism>
<dbReference type="Proteomes" id="UP000235388">
    <property type="component" value="Unassembled WGS sequence"/>
</dbReference>
<accession>A0A2N5SIL7</accession>
<protein>
    <submittedName>
        <fullName evidence="2">Uncharacterized protein</fullName>
    </submittedName>
</protein>
<evidence type="ECO:0000256" key="1">
    <source>
        <dbReference type="SAM" id="MobiDB-lite"/>
    </source>
</evidence>